<keyword evidence="2" id="KW-1185">Reference proteome</keyword>
<dbReference type="Proteomes" id="UP000001312">
    <property type="component" value="Unassembled WGS sequence"/>
</dbReference>
<evidence type="ECO:0000313" key="2">
    <source>
        <dbReference type="Proteomes" id="UP000001312"/>
    </source>
</evidence>
<dbReference type="InParanoid" id="A7F2K6"/>
<dbReference type="EMBL" id="CH476639">
    <property type="protein sequence ID" value="EDN95948.1"/>
    <property type="molecule type" value="Genomic_DNA"/>
</dbReference>
<gene>
    <name evidence="1" type="ORF">SS1G_12154</name>
</gene>
<dbReference type="HOGENOM" id="CLU_2832728_0_0_1"/>
<protein>
    <submittedName>
        <fullName evidence="1">Uncharacterized protein</fullName>
    </submittedName>
</protein>
<organism evidence="1 2">
    <name type="scientific">Sclerotinia sclerotiorum (strain ATCC 18683 / 1980 / Ss-1)</name>
    <name type="common">White mold</name>
    <name type="synonym">Whetzelinia sclerotiorum</name>
    <dbReference type="NCBI Taxonomy" id="665079"/>
    <lineage>
        <taxon>Eukaryota</taxon>
        <taxon>Fungi</taxon>
        <taxon>Dikarya</taxon>
        <taxon>Ascomycota</taxon>
        <taxon>Pezizomycotina</taxon>
        <taxon>Leotiomycetes</taxon>
        <taxon>Helotiales</taxon>
        <taxon>Sclerotiniaceae</taxon>
        <taxon>Sclerotinia</taxon>
    </lineage>
</organism>
<dbReference type="AlphaFoldDB" id="A7F2K6"/>
<accession>A7F2K6</accession>
<dbReference type="GeneID" id="5483351"/>
<proteinExistence type="predicted"/>
<name>A7F2K6_SCLS1</name>
<reference evidence="2" key="1">
    <citation type="journal article" date="2011" name="PLoS Genet.">
        <title>Genomic analysis of the necrotrophic fungal pathogens Sclerotinia sclerotiorum and Botrytis cinerea.</title>
        <authorList>
            <person name="Amselem J."/>
            <person name="Cuomo C.A."/>
            <person name="van Kan J.A."/>
            <person name="Viaud M."/>
            <person name="Benito E.P."/>
            <person name="Couloux A."/>
            <person name="Coutinho P.M."/>
            <person name="de Vries R.P."/>
            <person name="Dyer P.S."/>
            <person name="Fillinger S."/>
            <person name="Fournier E."/>
            <person name="Gout L."/>
            <person name="Hahn M."/>
            <person name="Kohn L."/>
            <person name="Lapalu N."/>
            <person name="Plummer K.M."/>
            <person name="Pradier J.M."/>
            <person name="Quevillon E."/>
            <person name="Sharon A."/>
            <person name="Simon A."/>
            <person name="ten Have A."/>
            <person name="Tudzynski B."/>
            <person name="Tudzynski P."/>
            <person name="Wincker P."/>
            <person name="Andrew M."/>
            <person name="Anthouard V."/>
            <person name="Beever R.E."/>
            <person name="Beffa R."/>
            <person name="Benoit I."/>
            <person name="Bouzid O."/>
            <person name="Brault B."/>
            <person name="Chen Z."/>
            <person name="Choquer M."/>
            <person name="Collemare J."/>
            <person name="Cotton P."/>
            <person name="Danchin E.G."/>
            <person name="Da Silva C."/>
            <person name="Gautier A."/>
            <person name="Giraud C."/>
            <person name="Giraud T."/>
            <person name="Gonzalez C."/>
            <person name="Grossetete S."/>
            <person name="Guldener U."/>
            <person name="Henrissat B."/>
            <person name="Howlett B.J."/>
            <person name="Kodira C."/>
            <person name="Kretschmer M."/>
            <person name="Lappartient A."/>
            <person name="Leroch M."/>
            <person name="Levis C."/>
            <person name="Mauceli E."/>
            <person name="Neuveglise C."/>
            <person name="Oeser B."/>
            <person name="Pearson M."/>
            <person name="Poulain J."/>
            <person name="Poussereau N."/>
            <person name="Quesneville H."/>
            <person name="Rascle C."/>
            <person name="Schumacher J."/>
            <person name="Segurens B."/>
            <person name="Sexton A."/>
            <person name="Silva E."/>
            <person name="Sirven C."/>
            <person name="Soanes D.M."/>
            <person name="Talbot N.J."/>
            <person name="Templeton M."/>
            <person name="Yandava C."/>
            <person name="Yarden O."/>
            <person name="Zeng Q."/>
            <person name="Rollins J.A."/>
            <person name="Lebrun M.H."/>
            <person name="Dickman M."/>
        </authorList>
    </citation>
    <scope>NUCLEOTIDE SEQUENCE [LARGE SCALE GENOMIC DNA]</scope>
    <source>
        <strain evidence="2">ATCC 18683 / 1980 / Ss-1</strain>
    </source>
</reference>
<dbReference type="KEGG" id="ssl:SS1G_12154"/>
<evidence type="ECO:0000313" key="1">
    <source>
        <dbReference type="EMBL" id="EDN95948.1"/>
    </source>
</evidence>
<dbReference type="RefSeq" id="XP_001587124.1">
    <property type="nucleotide sequence ID" value="XM_001587074.1"/>
</dbReference>
<sequence>MVILCGELTTSERGCLFNWVQTKLARGKKWTEDQGFVWVHDTCGDQRWESSWNYKDLMNNENATSN</sequence>